<dbReference type="Pfam" id="PF02806">
    <property type="entry name" value="Alpha-amylase_C"/>
    <property type="match status" value="1"/>
</dbReference>
<dbReference type="GO" id="GO:0005978">
    <property type="term" value="P:glycogen biosynthetic process"/>
    <property type="evidence" value="ECO:0007669"/>
    <property type="project" value="InterPro"/>
</dbReference>
<dbReference type="Gene3D" id="3.20.20.80">
    <property type="entry name" value="Glycosidases"/>
    <property type="match status" value="1"/>
</dbReference>
<keyword evidence="5" id="KW-0328">Glycosyltransferase</keyword>
<dbReference type="InterPro" id="IPR006047">
    <property type="entry name" value="GH13_cat_dom"/>
</dbReference>
<protein>
    <recommendedName>
        <fullName evidence="4">1,4-alpha-glucan branching enzyme</fullName>
        <ecNumber evidence="4">2.4.1.18</ecNumber>
    </recommendedName>
</protein>
<dbReference type="Gene3D" id="2.60.40.10">
    <property type="entry name" value="Immunoglobulins"/>
    <property type="match status" value="1"/>
</dbReference>
<dbReference type="InterPro" id="IPR006048">
    <property type="entry name" value="A-amylase/branching_C"/>
</dbReference>
<dbReference type="PIRSF" id="PIRSF000463">
    <property type="entry name" value="GlgB"/>
    <property type="match status" value="1"/>
</dbReference>
<dbReference type="Pfam" id="PF02922">
    <property type="entry name" value="CBM_48"/>
    <property type="match status" value="1"/>
</dbReference>
<organism evidence="10 11">
    <name type="scientific">Breznakiella homolactica</name>
    <dbReference type="NCBI Taxonomy" id="2798577"/>
    <lineage>
        <taxon>Bacteria</taxon>
        <taxon>Pseudomonadati</taxon>
        <taxon>Spirochaetota</taxon>
        <taxon>Spirochaetia</taxon>
        <taxon>Spirochaetales</taxon>
        <taxon>Breznakiellaceae</taxon>
        <taxon>Breznakiella</taxon>
    </lineage>
</organism>
<reference evidence="10" key="1">
    <citation type="submission" date="2021-01" db="EMBL/GenBank/DDBJ databases">
        <title>Description of Breznakiella homolactica.</title>
        <authorList>
            <person name="Song Y."/>
            <person name="Brune A."/>
        </authorList>
    </citation>
    <scope>NUCLEOTIDE SEQUENCE</scope>
    <source>
        <strain evidence="10">RmG30</strain>
    </source>
</reference>
<dbReference type="SUPFAM" id="SSF81296">
    <property type="entry name" value="E set domains"/>
    <property type="match status" value="1"/>
</dbReference>
<evidence type="ECO:0000256" key="5">
    <source>
        <dbReference type="ARBA" id="ARBA00022676"/>
    </source>
</evidence>
<keyword evidence="11" id="KW-1185">Reference proteome</keyword>
<dbReference type="GO" id="GO:0005737">
    <property type="term" value="C:cytoplasm"/>
    <property type="evidence" value="ECO:0007669"/>
    <property type="project" value="TreeGrafter"/>
</dbReference>
<evidence type="ECO:0000256" key="8">
    <source>
        <dbReference type="PIRSR" id="PIRSR000463-1"/>
    </source>
</evidence>
<dbReference type="InterPro" id="IPR013780">
    <property type="entry name" value="Glyco_hydro_b"/>
</dbReference>
<dbReference type="SUPFAM" id="SSF51445">
    <property type="entry name" value="(Trans)glycosidases"/>
    <property type="match status" value="1"/>
</dbReference>
<evidence type="ECO:0000256" key="3">
    <source>
        <dbReference type="ARBA" id="ARBA00009000"/>
    </source>
</evidence>
<evidence type="ECO:0000256" key="4">
    <source>
        <dbReference type="ARBA" id="ARBA00012541"/>
    </source>
</evidence>
<dbReference type="FunFam" id="3.20.20.80:FF:000001">
    <property type="entry name" value="1,4-alpha-glucan branching enzyme"/>
    <property type="match status" value="1"/>
</dbReference>
<accession>A0A7T7XRG4</accession>
<comment type="catalytic activity">
    <reaction evidence="1">
        <text>Transfers a segment of a (1-&gt;4)-alpha-D-glucan chain to a primary hydroxy group in a similar glucan chain.</text>
        <dbReference type="EC" id="2.4.1.18"/>
    </reaction>
</comment>
<evidence type="ECO:0000313" key="11">
    <source>
        <dbReference type="Proteomes" id="UP000595917"/>
    </source>
</evidence>
<dbReference type="PANTHER" id="PTHR43651">
    <property type="entry name" value="1,4-ALPHA-GLUCAN-BRANCHING ENZYME"/>
    <property type="match status" value="1"/>
</dbReference>
<evidence type="ECO:0000256" key="2">
    <source>
        <dbReference type="ARBA" id="ARBA00002953"/>
    </source>
</evidence>
<evidence type="ECO:0000256" key="1">
    <source>
        <dbReference type="ARBA" id="ARBA00000826"/>
    </source>
</evidence>
<evidence type="ECO:0000256" key="7">
    <source>
        <dbReference type="ARBA" id="ARBA00023277"/>
    </source>
</evidence>
<dbReference type="CDD" id="cd02854">
    <property type="entry name" value="E_set_GBE_euk_N"/>
    <property type="match status" value="1"/>
</dbReference>
<keyword evidence="6" id="KW-0808">Transferase</keyword>
<dbReference type="SMART" id="SM00642">
    <property type="entry name" value="Aamy"/>
    <property type="match status" value="1"/>
</dbReference>
<gene>
    <name evidence="10" type="ORF">JFL75_09515</name>
</gene>
<dbReference type="InterPro" id="IPR013783">
    <property type="entry name" value="Ig-like_fold"/>
</dbReference>
<dbReference type="AlphaFoldDB" id="A0A7T7XRG4"/>
<dbReference type="RefSeq" id="WP_215628439.1">
    <property type="nucleotide sequence ID" value="NZ_CP067089.2"/>
</dbReference>
<dbReference type="EMBL" id="CP067089">
    <property type="protein sequence ID" value="QQO11130.1"/>
    <property type="molecule type" value="Genomic_DNA"/>
</dbReference>
<name>A0A7T7XRG4_9SPIR</name>
<dbReference type="PANTHER" id="PTHR43651:SF3">
    <property type="entry name" value="1,4-ALPHA-GLUCAN-BRANCHING ENZYME"/>
    <property type="match status" value="1"/>
</dbReference>
<dbReference type="InterPro" id="IPR004193">
    <property type="entry name" value="Glyco_hydro_13_N"/>
</dbReference>
<dbReference type="KEGG" id="bhc:JFL75_09515"/>
<dbReference type="InterPro" id="IPR017853">
    <property type="entry name" value="GH"/>
</dbReference>
<dbReference type="Proteomes" id="UP000595917">
    <property type="component" value="Chromosome"/>
</dbReference>
<evidence type="ECO:0000256" key="6">
    <source>
        <dbReference type="ARBA" id="ARBA00022679"/>
    </source>
</evidence>
<proteinExistence type="inferred from homology"/>
<dbReference type="Gene3D" id="2.60.40.1180">
    <property type="entry name" value="Golgi alpha-mannosidase II"/>
    <property type="match status" value="1"/>
</dbReference>
<evidence type="ECO:0000259" key="9">
    <source>
        <dbReference type="SMART" id="SM00642"/>
    </source>
</evidence>
<feature type="active site" description="Proton donor" evidence="8">
    <location>
        <position position="383"/>
    </location>
</feature>
<dbReference type="CDD" id="cd11321">
    <property type="entry name" value="AmyAc_bac_euk_BE"/>
    <property type="match status" value="1"/>
</dbReference>
<dbReference type="GO" id="GO:0003844">
    <property type="term" value="F:1,4-alpha-glucan branching enzyme activity"/>
    <property type="evidence" value="ECO:0007669"/>
    <property type="project" value="UniProtKB-EC"/>
</dbReference>
<dbReference type="InterPro" id="IPR037439">
    <property type="entry name" value="Branching_enzy"/>
</dbReference>
<sequence length="663" mass="76800">MTKTENLITMDPFLFPYEDWLDCYMDHYRKTKAWILENNRDLSSFACGHLYYGFHETGDGWVYREWAPNAREISLIGDFNQWDRTKHVLRRISGENWELFVPDSGGLPHGSRVKIQVSDGRSRFDRIPLYCRRAVQNTRTYDFDGQIWNPRESFPWTDGNFHFDNQRAPFIYECHIGMSGENEGVSSFSQFTESVLPKIKKLGYTTVQIMAVMEHPYYASFGYQVTNFFAVSSRFGTPEDLKNLVNTAHSMGIAVIMDIVHSHASGNVLEGPACFDGTEDQFFHAGPRGHHPAWGTKLFNYGKPQVIHFLLSNLKFWLEEYHFDGFRFDGVSSMIYRDHALDRTFTGYRDYFSRNTDVEALTYLRLAADLCREVKPGCLLIAEEVSGMPGMALDREHGGIGFDYRLGMGLPDFWIKTIQEKRDEEWNLGLLWHELNQRRPGEKVIAYAESHDQALVGDKTIMFRLAGQEMYWHMDLASRSPVIDRAMALHKMIRLISCSAGGEGYLNFMGNEFGHPDWIDFPREGNSWSYRYACRKWSLADNPELRYQYLRRFDEEMIRLMQDGDILNYPSELLIHDESAKILVFRKGPFLFFFNFHVSSGYTAHIPLGRPGQYRTVLHTDWNIFGGTNINLHEDLPSHGGRDGTFLFPRLGSRSAGVYQEWG</sequence>
<dbReference type="Pfam" id="PF00128">
    <property type="entry name" value="Alpha-amylase"/>
    <property type="match status" value="1"/>
</dbReference>
<feature type="active site" description="Nucleophile" evidence="8">
    <location>
        <position position="329"/>
    </location>
</feature>
<evidence type="ECO:0000313" key="10">
    <source>
        <dbReference type="EMBL" id="QQO11130.1"/>
    </source>
</evidence>
<dbReference type="InterPro" id="IPR014756">
    <property type="entry name" value="Ig_E-set"/>
</dbReference>
<dbReference type="EC" id="2.4.1.18" evidence="4"/>
<dbReference type="SUPFAM" id="SSF51011">
    <property type="entry name" value="Glycosyl hydrolase domain"/>
    <property type="match status" value="1"/>
</dbReference>
<comment type="similarity">
    <text evidence="3">Belongs to the glycosyl hydrolase 13 family. GlgB subfamily.</text>
</comment>
<comment type="function">
    <text evidence="2">Catalyzes the formation of the alpha-1,6-glucosidic linkages in glycogen by scission of a 1,4-alpha-linked oligosaccharide from growing alpha-1,4-glucan chains and the subsequent attachment of the oligosaccharide to the alpha-1,6 position.</text>
</comment>
<feature type="domain" description="Glycosyl hydrolase family 13 catalytic" evidence="9">
    <location>
        <begin position="152"/>
        <end position="535"/>
    </location>
</feature>
<dbReference type="GO" id="GO:0043169">
    <property type="term" value="F:cation binding"/>
    <property type="evidence" value="ECO:0007669"/>
    <property type="project" value="InterPro"/>
</dbReference>
<keyword evidence="7" id="KW-0119">Carbohydrate metabolism</keyword>
<dbReference type="GO" id="GO:0004553">
    <property type="term" value="F:hydrolase activity, hydrolyzing O-glycosyl compounds"/>
    <property type="evidence" value="ECO:0007669"/>
    <property type="project" value="InterPro"/>
</dbReference>